<evidence type="ECO:0000259" key="6">
    <source>
        <dbReference type="Pfam" id="PF06398"/>
    </source>
</evidence>
<dbReference type="OrthoDB" id="74314at2759"/>
<feature type="transmembrane region" description="Helical" evidence="5">
    <location>
        <begin position="177"/>
        <end position="195"/>
    </location>
</feature>
<keyword evidence="8" id="KW-1185">Reference proteome</keyword>
<dbReference type="PANTHER" id="PTHR28304:SF2">
    <property type="entry name" value="PEROXISOMAL MEMBRANE PROTEIN PEX29"/>
    <property type="match status" value="1"/>
</dbReference>
<dbReference type="STRING" id="1160509.A0A3N4H9A3"/>
<evidence type="ECO:0000256" key="1">
    <source>
        <dbReference type="ARBA" id="ARBA00004141"/>
    </source>
</evidence>
<evidence type="ECO:0000256" key="3">
    <source>
        <dbReference type="ARBA" id="ARBA00022989"/>
    </source>
</evidence>
<feature type="domain" description="TECPR1-like DysF" evidence="6">
    <location>
        <begin position="25"/>
        <end position="366"/>
    </location>
</feature>
<dbReference type="PANTHER" id="PTHR28304">
    <property type="entry name" value="PEROXISOMAL MEMBRANE PROTEIN PEX29"/>
    <property type="match status" value="1"/>
</dbReference>
<dbReference type="EMBL" id="ML119952">
    <property type="protein sequence ID" value="RPA71262.1"/>
    <property type="molecule type" value="Genomic_DNA"/>
</dbReference>
<sequence length="374" mass="43343">MIPTEYTAEHYAEAAEKRRNESRPPFSIATMGSNFRRFNARVGVVFVLQHRLIRLLQWKTPSHTYAFLAIYFFICLDPSLLAALPFISLLLFLMVPTFIARPPPPPSALPSEPYSAHGQSIAPPIEVKPVAELSREFFRNLRDLQNTMDDFSNAHDALIRKIGPLTNFSDERLSSGVYCFFLALSALLFLTARLFPWRLIFLYHGYLLFALTHPTLQPYLLRSASAGSFAAKEKILASRFQNFTDNAFILDDPPETREIEIFELQRRDSPSSEWIPWLFSTSPYEPLCSSRIAGQRPTGTRFFEDVHPPEGWEFRGKKWEVDLGTEWVQERCITGVEVETEGERWVFDLEGVREGEYEWKRRRWVREVVRKVLV</sequence>
<keyword evidence="4 5" id="KW-0472">Membrane</keyword>
<comment type="subcellular location">
    <subcellularLocation>
        <location evidence="1">Membrane</location>
        <topology evidence="1">Multi-pass membrane protein</topology>
    </subcellularLocation>
</comment>
<organism evidence="7 8">
    <name type="scientific">Ascobolus immersus RN42</name>
    <dbReference type="NCBI Taxonomy" id="1160509"/>
    <lineage>
        <taxon>Eukaryota</taxon>
        <taxon>Fungi</taxon>
        <taxon>Dikarya</taxon>
        <taxon>Ascomycota</taxon>
        <taxon>Pezizomycotina</taxon>
        <taxon>Pezizomycetes</taxon>
        <taxon>Pezizales</taxon>
        <taxon>Ascobolaceae</taxon>
        <taxon>Ascobolus</taxon>
    </lineage>
</organism>
<dbReference type="InterPro" id="IPR052816">
    <property type="entry name" value="Peroxisomal_Membrane_PEX28-32"/>
</dbReference>
<protein>
    <submittedName>
        <fullName evidence="7">Integral peroxisomal membrane peroxin</fullName>
    </submittedName>
</protein>
<keyword evidence="2 5" id="KW-0812">Transmembrane</keyword>
<evidence type="ECO:0000313" key="8">
    <source>
        <dbReference type="Proteomes" id="UP000275078"/>
    </source>
</evidence>
<keyword evidence="3 5" id="KW-1133">Transmembrane helix</keyword>
<dbReference type="InterPro" id="IPR010482">
    <property type="entry name" value="TECPR1-like_DysF"/>
</dbReference>
<feature type="transmembrane region" description="Helical" evidence="5">
    <location>
        <begin position="65"/>
        <end position="93"/>
    </location>
</feature>
<evidence type="ECO:0000256" key="4">
    <source>
        <dbReference type="ARBA" id="ARBA00023136"/>
    </source>
</evidence>
<dbReference type="Pfam" id="PF06398">
    <property type="entry name" value="Pex24p"/>
    <property type="match status" value="1"/>
</dbReference>
<evidence type="ECO:0000256" key="5">
    <source>
        <dbReference type="SAM" id="Phobius"/>
    </source>
</evidence>
<gene>
    <name evidence="7" type="ORF">BJ508DRAFT_218240</name>
</gene>
<proteinExistence type="predicted"/>
<evidence type="ECO:0000256" key="2">
    <source>
        <dbReference type="ARBA" id="ARBA00022692"/>
    </source>
</evidence>
<dbReference type="Proteomes" id="UP000275078">
    <property type="component" value="Unassembled WGS sequence"/>
</dbReference>
<accession>A0A3N4H9A3</accession>
<dbReference type="AlphaFoldDB" id="A0A3N4H9A3"/>
<reference evidence="7 8" key="1">
    <citation type="journal article" date="2018" name="Nat. Ecol. Evol.">
        <title>Pezizomycetes genomes reveal the molecular basis of ectomycorrhizal truffle lifestyle.</title>
        <authorList>
            <person name="Murat C."/>
            <person name="Payen T."/>
            <person name="Noel B."/>
            <person name="Kuo A."/>
            <person name="Morin E."/>
            <person name="Chen J."/>
            <person name="Kohler A."/>
            <person name="Krizsan K."/>
            <person name="Balestrini R."/>
            <person name="Da Silva C."/>
            <person name="Montanini B."/>
            <person name="Hainaut M."/>
            <person name="Levati E."/>
            <person name="Barry K.W."/>
            <person name="Belfiori B."/>
            <person name="Cichocki N."/>
            <person name="Clum A."/>
            <person name="Dockter R.B."/>
            <person name="Fauchery L."/>
            <person name="Guy J."/>
            <person name="Iotti M."/>
            <person name="Le Tacon F."/>
            <person name="Lindquist E.A."/>
            <person name="Lipzen A."/>
            <person name="Malagnac F."/>
            <person name="Mello A."/>
            <person name="Molinier V."/>
            <person name="Miyauchi S."/>
            <person name="Poulain J."/>
            <person name="Riccioni C."/>
            <person name="Rubini A."/>
            <person name="Sitrit Y."/>
            <person name="Splivallo R."/>
            <person name="Traeger S."/>
            <person name="Wang M."/>
            <person name="Zifcakova L."/>
            <person name="Wipf D."/>
            <person name="Zambonelli A."/>
            <person name="Paolocci F."/>
            <person name="Nowrousian M."/>
            <person name="Ottonello S."/>
            <person name="Baldrian P."/>
            <person name="Spatafora J.W."/>
            <person name="Henrissat B."/>
            <person name="Nagy L.G."/>
            <person name="Aury J.M."/>
            <person name="Wincker P."/>
            <person name="Grigoriev I.V."/>
            <person name="Bonfante P."/>
            <person name="Martin F.M."/>
        </authorList>
    </citation>
    <scope>NUCLEOTIDE SEQUENCE [LARGE SCALE GENOMIC DNA]</scope>
    <source>
        <strain evidence="7 8">RN42</strain>
    </source>
</reference>
<dbReference type="GO" id="GO:0005778">
    <property type="term" value="C:peroxisomal membrane"/>
    <property type="evidence" value="ECO:0007669"/>
    <property type="project" value="UniProtKB-ARBA"/>
</dbReference>
<name>A0A3N4H9A3_ASCIM</name>
<dbReference type="GO" id="GO:0007031">
    <property type="term" value="P:peroxisome organization"/>
    <property type="evidence" value="ECO:0007669"/>
    <property type="project" value="TreeGrafter"/>
</dbReference>
<evidence type="ECO:0000313" key="7">
    <source>
        <dbReference type="EMBL" id="RPA71262.1"/>
    </source>
</evidence>